<evidence type="ECO:0000313" key="3">
    <source>
        <dbReference type="EMBL" id="CAA9311829.1"/>
    </source>
</evidence>
<feature type="transmembrane region" description="Helical" evidence="1">
    <location>
        <begin position="26"/>
        <end position="46"/>
    </location>
</feature>
<protein>
    <submittedName>
        <fullName evidence="3">Membrane-flanked domain</fullName>
    </submittedName>
</protein>
<reference evidence="3" key="1">
    <citation type="submission" date="2020-02" db="EMBL/GenBank/DDBJ databases">
        <authorList>
            <person name="Meier V. D."/>
        </authorList>
    </citation>
    <scope>NUCLEOTIDE SEQUENCE</scope>
    <source>
        <strain evidence="3">AVDCRST_MAG48</strain>
    </source>
</reference>
<dbReference type="PANTHER" id="PTHR37938:SF1">
    <property type="entry name" value="BLL0215 PROTEIN"/>
    <property type="match status" value="1"/>
</dbReference>
<dbReference type="EMBL" id="CADCTS010000300">
    <property type="protein sequence ID" value="CAA9311829.1"/>
    <property type="molecule type" value="Genomic_DNA"/>
</dbReference>
<keyword evidence="1" id="KW-0812">Transmembrane</keyword>
<dbReference type="AlphaFoldDB" id="A0A6J4KS09"/>
<accession>A0A6J4KS09</accession>
<proteinExistence type="predicted"/>
<name>A0A6J4KS09_9ACTN</name>
<sequence length="169" mass="18123">MGLPPKLLGTDEYEVLHTRTHAKAMVLPALALVLVGASVGAGAALVPGEWRPGGQVAIALLGLVLAVFWTVLPFLRWRTTTYTLTNRRLVTRRGIVSKTSKDLPLSRVNDVSSQRSLSDRVLGCGTLNVQTASEAGVIALVDVPEVEHVHQTMTQLLFGADDDGRLAHP</sequence>
<feature type="transmembrane region" description="Helical" evidence="1">
    <location>
        <begin position="58"/>
        <end position="77"/>
    </location>
</feature>
<keyword evidence="1" id="KW-0472">Membrane</keyword>
<feature type="domain" description="YdbS-like PH" evidence="2">
    <location>
        <begin position="77"/>
        <end position="151"/>
    </location>
</feature>
<dbReference type="InterPro" id="IPR005182">
    <property type="entry name" value="YdbS-like_PH"/>
</dbReference>
<dbReference type="PANTHER" id="PTHR37938">
    <property type="entry name" value="BLL0215 PROTEIN"/>
    <property type="match status" value="1"/>
</dbReference>
<evidence type="ECO:0000256" key="1">
    <source>
        <dbReference type="SAM" id="Phobius"/>
    </source>
</evidence>
<dbReference type="Pfam" id="PF03703">
    <property type="entry name" value="bPH_2"/>
    <property type="match status" value="1"/>
</dbReference>
<gene>
    <name evidence="3" type="ORF">AVDCRST_MAG48-2113</name>
</gene>
<organism evidence="3">
    <name type="scientific">uncultured Friedmanniella sp</name>
    <dbReference type="NCBI Taxonomy" id="335381"/>
    <lineage>
        <taxon>Bacteria</taxon>
        <taxon>Bacillati</taxon>
        <taxon>Actinomycetota</taxon>
        <taxon>Actinomycetes</taxon>
        <taxon>Propionibacteriales</taxon>
        <taxon>Nocardioidaceae</taxon>
        <taxon>Friedmanniella</taxon>
        <taxon>environmental samples</taxon>
    </lineage>
</organism>
<evidence type="ECO:0000259" key="2">
    <source>
        <dbReference type="Pfam" id="PF03703"/>
    </source>
</evidence>
<keyword evidence="1" id="KW-1133">Transmembrane helix</keyword>